<dbReference type="Proteomes" id="UP000265715">
    <property type="component" value="Unassembled WGS sequence"/>
</dbReference>
<feature type="region of interest" description="Disordered" evidence="1">
    <location>
        <begin position="1"/>
        <end position="107"/>
    </location>
</feature>
<accession>A0A399DY83</accession>
<feature type="region of interest" description="Disordered" evidence="1">
    <location>
        <begin position="276"/>
        <end position="312"/>
    </location>
</feature>
<evidence type="ECO:0000313" key="2">
    <source>
        <dbReference type="EMBL" id="RIH77165.1"/>
    </source>
</evidence>
<feature type="region of interest" description="Disordered" evidence="1">
    <location>
        <begin position="220"/>
        <end position="249"/>
    </location>
</feature>
<evidence type="ECO:0000313" key="3">
    <source>
        <dbReference type="Proteomes" id="UP000265715"/>
    </source>
</evidence>
<dbReference type="EMBL" id="QXDL01000295">
    <property type="protein sequence ID" value="RIH77165.1"/>
    <property type="molecule type" value="Genomic_DNA"/>
</dbReference>
<dbReference type="AlphaFoldDB" id="A0A399DY83"/>
<reference evidence="2 3" key="1">
    <citation type="submission" date="2018-08" db="EMBL/GenBank/DDBJ databases">
        <title>Meiothermus terrae DSM 26712 genome sequencing project.</title>
        <authorList>
            <person name="Da Costa M.S."/>
            <person name="Albuquerque L."/>
            <person name="Raposo P."/>
            <person name="Froufe H.J.C."/>
            <person name="Barroso C.S."/>
            <person name="Egas C."/>
        </authorList>
    </citation>
    <scope>NUCLEOTIDE SEQUENCE [LARGE SCALE GENOMIC DNA]</scope>
    <source>
        <strain evidence="2 3">DSM 26712</strain>
    </source>
</reference>
<gene>
    <name evidence="2" type="ORF">Mterra_03796</name>
</gene>
<feature type="compositionally biased region" description="Basic and acidic residues" evidence="1">
    <location>
        <begin position="300"/>
        <end position="312"/>
    </location>
</feature>
<sequence length="312" mass="31714">MALGAVVAGGGGDEGVLLQGEGQQHPQGLDGLGAAQAVVKHQRAQGPEVAAAARDPRQGPAGPPDEVAGPAQAPLVADPHRQDPGPGGQSGPLARDQGRDGRAVQGAAVAGDLAGVGVVAHEVEAGEKPRAEVVEHPVGDAGVEHRHGDAGARAALEPGPPADGLAVVRGGLREGGRVGPAGAVAVVNGQHEVVLGDAGDGLVEADAVHFQQRERPLAGAELGGHGEAVPGRRHRLAPPERLRRHGPAERLPLDPLVELVRRGPAFAEGVERAVELEHPRPDALPLEADEQPGQVAGRRRGLEQHRDGRLGP</sequence>
<protein>
    <submittedName>
        <fullName evidence="2">Uncharacterized protein</fullName>
    </submittedName>
</protein>
<name>A0A399DY83_9DEIN</name>
<comment type="caution">
    <text evidence="2">The sequence shown here is derived from an EMBL/GenBank/DDBJ whole genome shotgun (WGS) entry which is preliminary data.</text>
</comment>
<feature type="compositionally biased region" description="Low complexity" evidence="1">
    <location>
        <begin position="15"/>
        <end position="24"/>
    </location>
</feature>
<proteinExistence type="predicted"/>
<evidence type="ECO:0000256" key="1">
    <source>
        <dbReference type="SAM" id="MobiDB-lite"/>
    </source>
</evidence>
<keyword evidence="3" id="KW-1185">Reference proteome</keyword>
<feature type="compositionally biased region" description="Basic and acidic residues" evidence="1">
    <location>
        <begin position="237"/>
        <end position="249"/>
    </location>
</feature>
<organism evidence="2 3">
    <name type="scientific">Calidithermus terrae</name>
    <dbReference type="NCBI Taxonomy" id="1408545"/>
    <lineage>
        <taxon>Bacteria</taxon>
        <taxon>Thermotogati</taxon>
        <taxon>Deinococcota</taxon>
        <taxon>Deinococci</taxon>
        <taxon>Thermales</taxon>
        <taxon>Thermaceae</taxon>
        <taxon>Calidithermus</taxon>
    </lineage>
</organism>